<feature type="compositionally biased region" description="Polar residues" evidence="7">
    <location>
        <begin position="1685"/>
        <end position="1694"/>
    </location>
</feature>
<feature type="transmembrane region" description="Helical" evidence="8">
    <location>
        <begin position="1314"/>
        <end position="1338"/>
    </location>
</feature>
<dbReference type="InterPro" id="IPR036322">
    <property type="entry name" value="WD40_repeat_dom_sf"/>
</dbReference>
<keyword evidence="2 8" id="KW-0812">Transmembrane</keyword>
<evidence type="ECO:0000256" key="8">
    <source>
        <dbReference type="SAM" id="Phobius"/>
    </source>
</evidence>
<dbReference type="PANTHER" id="PTHR10582:SF2">
    <property type="entry name" value="INACTIVE"/>
    <property type="match status" value="1"/>
</dbReference>
<protein>
    <recommendedName>
        <fullName evidence="9">Ion transport domain-containing protein</fullName>
    </recommendedName>
</protein>
<feature type="transmembrane region" description="Helical" evidence="8">
    <location>
        <begin position="1254"/>
        <end position="1272"/>
    </location>
</feature>
<keyword evidence="11" id="KW-1185">Reference proteome</keyword>
<dbReference type="GO" id="GO:0098703">
    <property type="term" value="P:calcium ion import across plasma membrane"/>
    <property type="evidence" value="ECO:0007669"/>
    <property type="project" value="TreeGrafter"/>
</dbReference>
<feature type="domain" description="Ion transport" evidence="9">
    <location>
        <begin position="1198"/>
        <end position="1445"/>
    </location>
</feature>
<evidence type="ECO:0000256" key="1">
    <source>
        <dbReference type="ARBA" id="ARBA00004141"/>
    </source>
</evidence>
<dbReference type="Pfam" id="PF00520">
    <property type="entry name" value="Ion_trans"/>
    <property type="match status" value="1"/>
</dbReference>
<proteinExistence type="predicted"/>
<evidence type="ECO:0000313" key="10">
    <source>
        <dbReference type="EMBL" id="KAG0256408.1"/>
    </source>
</evidence>
<dbReference type="Gene3D" id="2.130.10.10">
    <property type="entry name" value="YVTN repeat-like/Quinoprotein amine dehydrogenase"/>
    <property type="match status" value="1"/>
</dbReference>
<evidence type="ECO:0000256" key="5">
    <source>
        <dbReference type="ARBA" id="ARBA00023136"/>
    </source>
</evidence>
<dbReference type="GO" id="GO:0005886">
    <property type="term" value="C:plasma membrane"/>
    <property type="evidence" value="ECO:0007669"/>
    <property type="project" value="TreeGrafter"/>
</dbReference>
<reference evidence="10" key="1">
    <citation type="journal article" date="2020" name="Fungal Divers.">
        <title>Resolving the Mortierellaceae phylogeny through synthesis of multi-gene phylogenetics and phylogenomics.</title>
        <authorList>
            <person name="Vandepol N."/>
            <person name="Liber J."/>
            <person name="Desiro A."/>
            <person name="Na H."/>
            <person name="Kennedy M."/>
            <person name="Barry K."/>
            <person name="Grigoriev I.V."/>
            <person name="Miller A.N."/>
            <person name="O'Donnell K."/>
            <person name="Stajich J.E."/>
            <person name="Bonito G."/>
        </authorList>
    </citation>
    <scope>NUCLEOTIDE SEQUENCE</scope>
    <source>
        <strain evidence="10">KOD948</strain>
    </source>
</reference>
<feature type="transmembrane region" description="Helical" evidence="8">
    <location>
        <begin position="1415"/>
        <end position="1439"/>
    </location>
</feature>
<comment type="caution">
    <text evidence="10">The sequence shown here is derived from an EMBL/GenBank/DDBJ whole genome shotgun (WGS) entry which is preliminary data.</text>
</comment>
<dbReference type="EMBL" id="JAAAJA010000300">
    <property type="protein sequence ID" value="KAG0256408.1"/>
    <property type="molecule type" value="Genomic_DNA"/>
</dbReference>
<comment type="subcellular location">
    <subcellularLocation>
        <location evidence="1">Membrane</location>
        <topology evidence="1">Multi-pass membrane protein</topology>
    </subcellularLocation>
</comment>
<organism evidence="10 11">
    <name type="scientific">Mortierella polycephala</name>
    <dbReference type="NCBI Taxonomy" id="41804"/>
    <lineage>
        <taxon>Eukaryota</taxon>
        <taxon>Fungi</taxon>
        <taxon>Fungi incertae sedis</taxon>
        <taxon>Mucoromycota</taxon>
        <taxon>Mortierellomycotina</taxon>
        <taxon>Mortierellomycetes</taxon>
        <taxon>Mortierellales</taxon>
        <taxon>Mortierellaceae</taxon>
        <taxon>Mortierella</taxon>
    </lineage>
</organism>
<dbReference type="Proteomes" id="UP000726737">
    <property type="component" value="Unassembled WGS sequence"/>
</dbReference>
<keyword evidence="4 8" id="KW-1133">Transmembrane helix</keyword>
<evidence type="ECO:0000256" key="2">
    <source>
        <dbReference type="ARBA" id="ARBA00022692"/>
    </source>
</evidence>
<feature type="region of interest" description="Disordered" evidence="7">
    <location>
        <begin position="1645"/>
        <end position="1729"/>
    </location>
</feature>
<evidence type="ECO:0000256" key="4">
    <source>
        <dbReference type="ARBA" id="ARBA00022989"/>
    </source>
</evidence>
<evidence type="ECO:0000313" key="11">
    <source>
        <dbReference type="Proteomes" id="UP000726737"/>
    </source>
</evidence>
<dbReference type="InterPro" id="IPR005821">
    <property type="entry name" value="Ion_trans_dom"/>
</dbReference>
<feature type="region of interest" description="Disordered" evidence="7">
    <location>
        <begin position="21"/>
        <end position="45"/>
    </location>
</feature>
<sequence>MTDPMEKNVYIADQENEENLHWRKSASTAKVSVDEEQDEVPSRISQLNQERARYHTVDFSRQITKNKNRESFSKRWQLLCKGPQREIEEYLRKLDARIPKREVREGYYSVIWCMSPQHLGRLLLKELTFEVVAPLIKYKLWAKLSKDQIESLDVSGMVRLRLQQKLHLRFDSQVFLRIFGELHSALDQDEALNGQDNHFAVHYVELEPLGPDTSKDDRDVIVKAPGKMLQQLDARACELPHCPRGYLPTAQIFAVDVSASGAYSVVLSATRMNAYVGIWDLESTLRSTPTMLHEPAPLSITSQPPMASIALPLQEGDFNCMRLVRVAISSDGSSAAIYQQPHEEDMAPGDATPGTFKFPFRLFHVRSDFTDVENLQETSSSTSTLVEDVSITKIMDHFVGYGKFLRKDLLLGRHGYANNEETASEDYFVACTESRINLYDASRKWKRLYGIAIGSLSSTTYRVAQLRALFCSIEGSTFVWWEDQQNVSVWDLVTGANVKYISINNHSNRVQNEIEHLTVSKGGRLLALAGPDWIKTFFMDSGIEVCEAVIREGDGSRILDIQFLDEDKSLLVTTGKSTVEQHSVIMDARNLSFHHCASRRFPTSTYSIQMVTRLSSGATAEQQDLEHVMMKVNGNEMEMFAIPHPRSTLEGGLLVNCKDDCAMRDSLTMDHNVHRIPGSRATYHLAVDFEERNQDNQQLKLVQVTLLYVDEHGSVLQLMSIIPEPWNTLDVEEEEPTHHVQASFLPSWSQFIIVFSMGFQVWNLPNPSLDNRCELALAWVHPQVESNHEPYCYAAHLLEAKVCLHGESVQPVWYDHKRSDNTTTCVRIPKSNWLTPIETLYCINSLPALIACYSDASASCQDAIIRHIMRHINQDPPIGTTKDSVMSKIAWASRWKGCSDVLSAIFRSNDGKWIPRCSATDDINRVTGNSSVDNLRSTRVNPTNPIMFLLKNAKKEPWSMPMAEQLIDYCIHEAKLQREPAFLSPVLDCLPHMVVFHPETAIDVMRRSAFIPVKDRAFTVNNSLVAHPPRFWIAMAIGFKLCFTNKVLRRQRTPIYEAPNSVFQLKSQLPKICARKFSKHIDVATETAVDPLNETFKRHVFVAPFALLWHVRERSAELVSMKMEQVLSMREQTSLLRMLSGLVMDKLNPWSRQTIRANFTELEFFDNPAVEALLEYKWNSFACLPWTIRFVGQLVYYVLVMTVTLLQVYPKTMMVSSLEVPLMAIIVMGGMFFYLELQQFLADHWKYMRSPYNLMDLGVFLMPVIGSVQLLVDIPKNANTTVLGNSRVMSFSIIIIYIHLLFEMRVLRSVCNIVTIILSIVVKIRVFFAIFAVSVLAFSHSFLHLIWAQNHDCHPLLNEHLTGAEVDTGGVLGDRGCAFRVTDFPSHFAGAVSATYFFMAGRYEPVEKNLDSDDWAFHIMLATYFFMSVILMLNVLIALMNVAFSVGDNDGPLVWLDNRLRSVESAENLSYSAPGLRERFDWFPQYIYYTASPRQIQAFEAKYPNLQGHNYEGYPSRTLVTTSNFSAPVVAPIKQLESLEALDHVSVTDAVHPQYRIQQPSLTVQGKDRQQLSTVSYGASRTPGSSVISLTSGQGSIAEAQPSITKSIGRSQESLSGFQHASTDATLISSSLSTFARSPLQSRSYSQPLLNAPPSRRRVSVETSAGESRSGGAIGDGGMYFPGAQSLTDSSSQAEGMRAGPRTRARYLPPPRQGTGFTISNFLRGKNDLDGDGIDDKFERDDDLFDYNNQDLHRGIDGGHSRAGAKVVTGAGNGVGADGRANQEERQFQMQVELRTVQETTEQLRENVKGLESKIDQMAAMIGLLLQQQQP</sequence>
<evidence type="ECO:0000256" key="7">
    <source>
        <dbReference type="SAM" id="MobiDB-lite"/>
    </source>
</evidence>
<feature type="coiled-coil region" evidence="6">
    <location>
        <begin position="1794"/>
        <end position="1821"/>
    </location>
</feature>
<feature type="transmembrane region" description="Helical" evidence="8">
    <location>
        <begin position="1284"/>
        <end position="1302"/>
    </location>
</feature>
<evidence type="ECO:0000256" key="6">
    <source>
        <dbReference type="SAM" id="Coils"/>
    </source>
</evidence>
<dbReference type="OrthoDB" id="2377581at2759"/>
<name>A0A9P6U2I0_9FUNG</name>
<keyword evidence="6" id="KW-0175">Coiled coil</keyword>
<feature type="transmembrane region" description="Helical" evidence="8">
    <location>
        <begin position="1194"/>
        <end position="1210"/>
    </location>
</feature>
<keyword evidence="3" id="KW-0677">Repeat</keyword>
<dbReference type="InterPro" id="IPR015943">
    <property type="entry name" value="WD40/YVTN_repeat-like_dom_sf"/>
</dbReference>
<feature type="transmembrane region" description="Helical" evidence="8">
    <location>
        <begin position="1222"/>
        <end position="1242"/>
    </location>
</feature>
<evidence type="ECO:0000256" key="3">
    <source>
        <dbReference type="ARBA" id="ARBA00022737"/>
    </source>
</evidence>
<accession>A0A9P6U2I0</accession>
<gene>
    <name evidence="10" type="ORF">BG011_004574</name>
</gene>
<dbReference type="InterPro" id="IPR024862">
    <property type="entry name" value="TRPV"/>
</dbReference>
<evidence type="ECO:0000259" key="9">
    <source>
        <dbReference type="Pfam" id="PF00520"/>
    </source>
</evidence>
<dbReference type="PANTHER" id="PTHR10582">
    <property type="entry name" value="TRANSIENT RECEPTOR POTENTIAL ION CHANNEL PROTEIN"/>
    <property type="match status" value="1"/>
</dbReference>
<keyword evidence="5 8" id="KW-0472">Membrane</keyword>
<dbReference type="SUPFAM" id="SSF50978">
    <property type="entry name" value="WD40 repeat-like"/>
    <property type="match status" value="1"/>
</dbReference>
<dbReference type="GO" id="GO:0005216">
    <property type="term" value="F:monoatomic ion channel activity"/>
    <property type="evidence" value="ECO:0007669"/>
    <property type="project" value="InterPro"/>
</dbReference>